<evidence type="ECO:0000313" key="15">
    <source>
        <dbReference type="WBParaSite" id="PSU_v2.g13946.t1"/>
    </source>
</evidence>
<dbReference type="AlphaFoldDB" id="A0A914Y166"/>
<reference evidence="15" key="1">
    <citation type="submission" date="2022-11" db="UniProtKB">
        <authorList>
            <consortium name="WormBaseParasite"/>
        </authorList>
    </citation>
    <scope>IDENTIFICATION</scope>
</reference>
<feature type="compositionally biased region" description="Polar residues" evidence="12">
    <location>
        <begin position="173"/>
        <end position="193"/>
    </location>
</feature>
<dbReference type="SUPFAM" id="SSF82215">
    <property type="entry name" value="C-terminal autoproteolytic domain of nucleoporin nup98"/>
    <property type="match status" value="1"/>
</dbReference>
<dbReference type="PANTHER" id="PTHR23198:SF6">
    <property type="entry name" value="NUCLEAR PORE COMPLEX PROTEIN NUP98-NUP96"/>
    <property type="match status" value="1"/>
</dbReference>
<keyword evidence="9" id="KW-0811">Translocation</keyword>
<dbReference type="InterPro" id="IPR007230">
    <property type="entry name" value="Nup98_auto-Pept-S59_dom"/>
</dbReference>
<evidence type="ECO:0000256" key="4">
    <source>
        <dbReference type="ARBA" id="ARBA00013472"/>
    </source>
</evidence>
<dbReference type="InterPro" id="IPR021967">
    <property type="entry name" value="Nup98_C"/>
</dbReference>
<accession>A0A914Y166</accession>
<dbReference type="Gene3D" id="3.30.1610.10">
    <property type="entry name" value="Peptidase S59, nucleoporin"/>
    <property type="match status" value="1"/>
</dbReference>
<evidence type="ECO:0000256" key="2">
    <source>
        <dbReference type="ARBA" id="ARBA00004620"/>
    </source>
</evidence>
<keyword evidence="5" id="KW-0813">Transport</keyword>
<sequence>MNAPAATPVQPIYLGGKDDENAIKRAILESQLSTLPYGDSPVFKNRSALPGISSSSVLSRNSESSNVQSQLRKLANQALSPTSSVNNTSSNGNASLLNNSTITSPNTSFSYKPLVGLPSLGFDPGRNQSSLNLSLRSSPQKLSKNNSILNDSKKSSQSLKSFDVSVLKSSKANSSKPTAVVSTPPTEDLTPQNSRRRSVCFADVPNLTQIRTTDSSTAVVDTVSTTEASSPVAAPKKSILVTPETRRPRDIILQQPPITPPTFSETATSDSLCMNSSPQNSSILLAEGYYVEPPIEDLEQTFRDGKYFVRGGLTVGRNGYGSVFWPGDFELSTIDFENIISFRSKEVVVYPEDESKPSLGTDLNRSAEISLERIWPFDKETKEYIKDPTILGKLRFRGKLERACHRMDARFIDYQVTTGTWTFGVSHFSKYGFLDDEDDDPMYTPEQMQALQRQKDQMSKIQRMPLEKKSYPFREIQADSSFAASGLGGGFADPMIKYEGKTFGISLNENLDDPLDVKRIRLDHDMTSELLESKPLIAEPIIPAFTRQKLVPRQHDEKVIDVPKNKLLQLRYQNLRSRAETLCLKSVRPQWHPSEVMSILYQTESNCFVTKKINAVPLLKTYFENYLESEGRLDELPKILQSPVLNFSPPSILIELIDSHVLTLKRDATIVQDDVEKEIKSLCEAILLSPSTPNYGIQQRRRFGDWIRRKLAPSLSNILKNVSDDSNDATRVIYLCLVHGNIKEAAAQAIRFKYYNLALFISLFNRSSSVACKEAFASQYSESDRIFYNAQKDKYMMSIYQMFAGPKNLKECLSDPQSVLCFNGLSWLQIFGIFIWFGTSPADTLANLY</sequence>
<evidence type="ECO:0000256" key="7">
    <source>
        <dbReference type="ARBA" id="ARBA00022816"/>
    </source>
</evidence>
<protein>
    <recommendedName>
        <fullName evidence="4">Nuclear pore complex protein Nup98-Nup96</fullName>
    </recommendedName>
</protein>
<dbReference type="GO" id="GO:0044614">
    <property type="term" value="C:nuclear pore cytoplasmic filaments"/>
    <property type="evidence" value="ECO:0007669"/>
    <property type="project" value="TreeGrafter"/>
</dbReference>
<evidence type="ECO:0000256" key="6">
    <source>
        <dbReference type="ARBA" id="ARBA00022813"/>
    </source>
</evidence>
<feature type="compositionally biased region" description="Low complexity" evidence="12">
    <location>
        <begin position="80"/>
        <end position="99"/>
    </location>
</feature>
<dbReference type="GO" id="GO:0006405">
    <property type="term" value="P:RNA export from nucleus"/>
    <property type="evidence" value="ECO:0007669"/>
    <property type="project" value="TreeGrafter"/>
</dbReference>
<evidence type="ECO:0000256" key="1">
    <source>
        <dbReference type="ARBA" id="ARBA00004567"/>
    </source>
</evidence>
<proteinExistence type="inferred from homology"/>
<dbReference type="Gene3D" id="1.25.40.690">
    <property type="match status" value="1"/>
</dbReference>
<evidence type="ECO:0000256" key="10">
    <source>
        <dbReference type="ARBA" id="ARBA00023132"/>
    </source>
</evidence>
<feature type="region of interest" description="Disordered" evidence="12">
    <location>
        <begin position="128"/>
        <end position="154"/>
    </location>
</feature>
<dbReference type="GO" id="GO:0003723">
    <property type="term" value="F:RNA binding"/>
    <property type="evidence" value="ECO:0007669"/>
    <property type="project" value="TreeGrafter"/>
</dbReference>
<evidence type="ECO:0000256" key="8">
    <source>
        <dbReference type="ARBA" id="ARBA00022927"/>
    </source>
</evidence>
<comment type="similarity">
    <text evidence="3">Belongs to the nucleoporin GLFG family.</text>
</comment>
<dbReference type="GO" id="GO:0034398">
    <property type="term" value="P:telomere tethering at nuclear periphery"/>
    <property type="evidence" value="ECO:0007669"/>
    <property type="project" value="TreeGrafter"/>
</dbReference>
<keyword evidence="8" id="KW-0653">Protein transport</keyword>
<dbReference type="PANTHER" id="PTHR23198">
    <property type="entry name" value="NUCLEOPORIN"/>
    <property type="match status" value="1"/>
</dbReference>
<dbReference type="PROSITE" id="PS51434">
    <property type="entry name" value="NUP_C"/>
    <property type="match status" value="1"/>
</dbReference>
<dbReference type="Pfam" id="PF12110">
    <property type="entry name" value="Nup96"/>
    <property type="match status" value="1"/>
</dbReference>
<evidence type="ECO:0000256" key="3">
    <source>
        <dbReference type="ARBA" id="ARBA00008926"/>
    </source>
</evidence>
<evidence type="ECO:0000259" key="13">
    <source>
        <dbReference type="PROSITE" id="PS51434"/>
    </source>
</evidence>
<feature type="region of interest" description="Disordered" evidence="12">
    <location>
        <begin position="173"/>
        <end position="195"/>
    </location>
</feature>
<dbReference type="GO" id="GO:0051028">
    <property type="term" value="P:mRNA transport"/>
    <property type="evidence" value="ECO:0007669"/>
    <property type="project" value="UniProtKB-KW"/>
</dbReference>
<dbReference type="GO" id="GO:0031965">
    <property type="term" value="C:nuclear membrane"/>
    <property type="evidence" value="ECO:0007669"/>
    <property type="project" value="UniProtKB-SubCell"/>
</dbReference>
<dbReference type="Proteomes" id="UP000887577">
    <property type="component" value="Unplaced"/>
</dbReference>
<feature type="region of interest" description="Disordered" evidence="12">
    <location>
        <begin position="52"/>
        <end position="99"/>
    </location>
</feature>
<evidence type="ECO:0000256" key="12">
    <source>
        <dbReference type="SAM" id="MobiDB-lite"/>
    </source>
</evidence>
<feature type="compositionally biased region" description="Low complexity" evidence="12">
    <location>
        <begin position="128"/>
        <end position="138"/>
    </location>
</feature>
<dbReference type="Pfam" id="PF04096">
    <property type="entry name" value="Nucleoporin2"/>
    <property type="match status" value="1"/>
</dbReference>
<evidence type="ECO:0000256" key="11">
    <source>
        <dbReference type="ARBA" id="ARBA00023242"/>
    </source>
</evidence>
<keyword evidence="10" id="KW-0906">Nuclear pore complex</keyword>
<dbReference type="InterPro" id="IPR037665">
    <property type="entry name" value="Nucleoporin_S59-like"/>
</dbReference>
<dbReference type="GO" id="GO:0017056">
    <property type="term" value="F:structural constituent of nuclear pore"/>
    <property type="evidence" value="ECO:0007669"/>
    <property type="project" value="InterPro"/>
</dbReference>
<dbReference type="GO" id="GO:0006606">
    <property type="term" value="P:protein import into nucleus"/>
    <property type="evidence" value="ECO:0007669"/>
    <property type="project" value="TreeGrafter"/>
</dbReference>
<keyword evidence="6" id="KW-0068">Autocatalytic cleavage</keyword>
<dbReference type="InterPro" id="IPR036903">
    <property type="entry name" value="Nup98_auto-Pept-S59_dom_sf"/>
</dbReference>
<evidence type="ECO:0000313" key="14">
    <source>
        <dbReference type="Proteomes" id="UP000887577"/>
    </source>
</evidence>
<dbReference type="WBParaSite" id="PSU_v2.g13946.t1">
    <property type="protein sequence ID" value="PSU_v2.g13946.t1"/>
    <property type="gene ID" value="PSU_v2.g13946"/>
</dbReference>
<keyword evidence="7" id="KW-0509">mRNA transport</keyword>
<dbReference type="GO" id="GO:0008139">
    <property type="term" value="F:nuclear localization sequence binding"/>
    <property type="evidence" value="ECO:0007669"/>
    <property type="project" value="TreeGrafter"/>
</dbReference>
<name>A0A914Y166_9BILA</name>
<keyword evidence="11" id="KW-0539">Nucleus</keyword>
<keyword evidence="14" id="KW-1185">Reference proteome</keyword>
<evidence type="ECO:0000256" key="9">
    <source>
        <dbReference type="ARBA" id="ARBA00023010"/>
    </source>
</evidence>
<dbReference type="GO" id="GO:0000973">
    <property type="term" value="P:post-transcriptional tethering of RNA polymerase II gene DNA at nuclear periphery"/>
    <property type="evidence" value="ECO:0007669"/>
    <property type="project" value="TreeGrafter"/>
</dbReference>
<organism evidence="14 15">
    <name type="scientific">Panagrolaimus superbus</name>
    <dbReference type="NCBI Taxonomy" id="310955"/>
    <lineage>
        <taxon>Eukaryota</taxon>
        <taxon>Metazoa</taxon>
        <taxon>Ecdysozoa</taxon>
        <taxon>Nematoda</taxon>
        <taxon>Chromadorea</taxon>
        <taxon>Rhabditida</taxon>
        <taxon>Tylenchina</taxon>
        <taxon>Panagrolaimomorpha</taxon>
        <taxon>Panagrolaimoidea</taxon>
        <taxon>Panagrolaimidae</taxon>
        <taxon>Panagrolaimus</taxon>
    </lineage>
</organism>
<feature type="compositionally biased region" description="Low complexity" evidence="12">
    <location>
        <begin position="53"/>
        <end position="65"/>
    </location>
</feature>
<feature type="domain" description="Peptidase S59" evidence="13">
    <location>
        <begin position="286"/>
        <end position="428"/>
    </location>
</feature>
<feature type="compositionally biased region" description="Polar residues" evidence="12">
    <location>
        <begin position="139"/>
        <end position="154"/>
    </location>
</feature>
<comment type="subcellular location">
    <subcellularLocation>
        <location evidence="2">Nucleus membrane</location>
        <topology evidence="2">Peripheral membrane protein</topology>
        <orientation evidence="2">Nucleoplasmic side</orientation>
    </subcellularLocation>
    <subcellularLocation>
        <location evidence="1">Nucleus</location>
        <location evidence="1">Nuclear pore complex</location>
    </subcellularLocation>
</comment>
<evidence type="ECO:0000256" key="5">
    <source>
        <dbReference type="ARBA" id="ARBA00022448"/>
    </source>
</evidence>